<evidence type="ECO:0000313" key="1">
    <source>
        <dbReference type="EMBL" id="KGO93184.1"/>
    </source>
</evidence>
<accession>A0A0A2MLM1</accession>
<name>A0A0A2MLM1_9FLAO</name>
<evidence type="ECO:0000313" key="2">
    <source>
        <dbReference type="Proteomes" id="UP000030111"/>
    </source>
</evidence>
<protein>
    <submittedName>
        <fullName evidence="1">Uncharacterized protein</fullName>
    </submittedName>
</protein>
<dbReference type="STRING" id="1121898.GCA_000422725_01897"/>
<dbReference type="AlphaFoldDB" id="A0A0A2MLM1"/>
<sequence>MKPLILEFIEAATEPDLDFSMIEYNYDLNLNVNKTTGLPAVQMPTLSTSTGTKIFDEVSDSDDSEALTMMATMTGTFTTTEGSDSDPRNFTHFTTMITMTTTRTMLESSDTD</sequence>
<dbReference type="OrthoDB" id="798872at2"/>
<reference evidence="1 2" key="1">
    <citation type="submission" date="2013-09" db="EMBL/GenBank/DDBJ databases">
        <authorList>
            <person name="Zeng Z."/>
            <person name="Chen C."/>
        </authorList>
    </citation>
    <scope>NUCLEOTIDE SEQUENCE [LARGE SCALE GENOMIC DNA]</scope>
    <source>
        <strain evidence="1 2">WB 4.1-42</strain>
    </source>
</reference>
<comment type="caution">
    <text evidence="1">The sequence shown here is derived from an EMBL/GenBank/DDBJ whole genome shotgun (WGS) entry which is preliminary data.</text>
</comment>
<gene>
    <name evidence="1" type="ORF">Q766_07695</name>
</gene>
<dbReference type="EMBL" id="JRLY01000005">
    <property type="protein sequence ID" value="KGO93184.1"/>
    <property type="molecule type" value="Genomic_DNA"/>
</dbReference>
<dbReference type="eggNOG" id="ENOG5030YW1">
    <property type="taxonomic scope" value="Bacteria"/>
</dbReference>
<organism evidence="1 2">
    <name type="scientific">Flavobacterium subsaxonicum WB 4.1-42 = DSM 21790</name>
    <dbReference type="NCBI Taxonomy" id="1121898"/>
    <lineage>
        <taxon>Bacteria</taxon>
        <taxon>Pseudomonadati</taxon>
        <taxon>Bacteroidota</taxon>
        <taxon>Flavobacteriia</taxon>
        <taxon>Flavobacteriales</taxon>
        <taxon>Flavobacteriaceae</taxon>
        <taxon>Flavobacterium</taxon>
    </lineage>
</organism>
<dbReference type="Proteomes" id="UP000030111">
    <property type="component" value="Unassembled WGS sequence"/>
</dbReference>
<proteinExistence type="predicted"/>
<dbReference type="RefSeq" id="WP_026990728.1">
    <property type="nucleotide sequence ID" value="NZ_AUGP01000018.1"/>
</dbReference>
<keyword evidence="2" id="KW-1185">Reference proteome</keyword>